<evidence type="ECO:0000256" key="4">
    <source>
        <dbReference type="RuleBase" id="RU000384"/>
    </source>
</evidence>
<dbReference type="SUPFAM" id="SSF54368">
    <property type="entry name" value="Glutamine synthetase, N-terminal domain"/>
    <property type="match status" value="1"/>
</dbReference>
<keyword evidence="9" id="KW-1185">Reference proteome</keyword>
<dbReference type="PROSITE" id="PS50090">
    <property type="entry name" value="MYB_LIKE"/>
    <property type="match status" value="1"/>
</dbReference>
<evidence type="ECO:0000313" key="9">
    <source>
        <dbReference type="Proteomes" id="UP001479436"/>
    </source>
</evidence>
<dbReference type="InterPro" id="IPR044822">
    <property type="entry name" value="Myb_DNA-bind_4"/>
</dbReference>
<dbReference type="Proteomes" id="UP001479436">
    <property type="component" value="Unassembled WGS sequence"/>
</dbReference>
<keyword evidence="2" id="KW-0436">Ligase</keyword>
<dbReference type="SUPFAM" id="SSF55931">
    <property type="entry name" value="Glutamine synthetase/guanido kinase"/>
    <property type="match status" value="1"/>
</dbReference>
<dbReference type="SMART" id="SM01230">
    <property type="entry name" value="Gln-synt_C"/>
    <property type="match status" value="1"/>
</dbReference>
<sequence>MLLNTGEKSGRGIWKPPETKRLIQIRRELDDLFFYTKKRIVDEQWQKVAEQLQTSGFNRTMLECKIKWKNLLQKFKETLQPGYNGPSFSFSEDMQWYAARLSREGKEESAESPTRESKRQSSPLGESSHPSQATRASLPLIESRDANSPRASHKNVTHTPQGQSEPTHTDVDIKSVHSAYMPISYREPAGSTDPLPVEPSTLHYSSQPTGSRSPSFYGHHYPTVSSPIPMSKRLKPTRYEEFEPLLSSVRYDPLEVQRINEMLENDERVKVAGIDIDGILREKVMAKSKFLSMLYEGFGFSGSIFGWGEREASSLGSEFEAYSYLVAKVDLGTFRRIPWEESLPFFLVKFFTKEGQPVGVCPRHMLGRIIHEYHSMGFEPLCGVEYEWYNYKETPFTLREKNFKSEPLTSDLFNLALEDSQGKRAYFNELFQMLQKFDCPLESLCTEVGPGLYQGALQYGSALAMGDRAQLFKVAVKQIGLRQGIMASFMAKPHENIPGCSARLHFSLKDIRSAKNIFSRRNEVGMREPPRDGLEDMSQVMSWFVAGLLRGLPSILAILAPYVNSYKRLRENDWSPMIVSWGHDSRNSAIRIISSQVNAESTRLEVRVPGADMNPHLALAALLACGMWGIKNKLPIPVPPSVGGIASDSRAERFPKSLLEATQKMLERGSVAREVLGDEFVDHYGSTRLHEWKQWERAITDWESKRYFEMV</sequence>
<evidence type="ECO:0000256" key="3">
    <source>
        <dbReference type="PROSITE-ProRule" id="PRU01331"/>
    </source>
</evidence>
<comment type="caution">
    <text evidence="8">The sequence shown here is derived from an EMBL/GenBank/DDBJ whole genome shotgun (WGS) entry which is preliminary data.</text>
</comment>
<protein>
    <recommendedName>
        <fullName evidence="1">Glutamine synthetase</fullName>
    </recommendedName>
</protein>
<feature type="domain" description="Myb-like" evidence="6">
    <location>
        <begin position="6"/>
        <end position="72"/>
    </location>
</feature>
<evidence type="ECO:0000259" key="6">
    <source>
        <dbReference type="PROSITE" id="PS50090"/>
    </source>
</evidence>
<evidence type="ECO:0000256" key="1">
    <source>
        <dbReference type="ARBA" id="ARBA00021364"/>
    </source>
</evidence>
<feature type="compositionally biased region" description="Polar residues" evidence="5">
    <location>
        <begin position="120"/>
        <end position="135"/>
    </location>
</feature>
<evidence type="ECO:0000256" key="2">
    <source>
        <dbReference type="ARBA" id="ARBA00022598"/>
    </source>
</evidence>
<proteinExistence type="inferred from homology"/>
<accession>A0ABR2W113</accession>
<dbReference type="SMART" id="SM00717">
    <property type="entry name" value="SANT"/>
    <property type="match status" value="1"/>
</dbReference>
<dbReference type="Gene3D" id="3.10.20.70">
    <property type="entry name" value="Glutamine synthetase, N-terminal domain"/>
    <property type="match status" value="1"/>
</dbReference>
<dbReference type="PANTHER" id="PTHR43785:SF12">
    <property type="entry name" value="TYPE-1 GLUTAMINE SYNTHETASE 2"/>
    <property type="match status" value="1"/>
</dbReference>
<feature type="compositionally biased region" description="Basic and acidic residues" evidence="5">
    <location>
        <begin position="101"/>
        <end position="119"/>
    </location>
</feature>
<dbReference type="Gene3D" id="1.10.10.60">
    <property type="entry name" value="Homeodomain-like"/>
    <property type="match status" value="1"/>
</dbReference>
<dbReference type="EMBL" id="JASJQH010007193">
    <property type="protein sequence ID" value="KAK9712882.1"/>
    <property type="molecule type" value="Genomic_DNA"/>
</dbReference>
<evidence type="ECO:0000259" key="7">
    <source>
        <dbReference type="PROSITE" id="PS51987"/>
    </source>
</evidence>
<dbReference type="InterPro" id="IPR014746">
    <property type="entry name" value="Gln_synth/guanido_kin_cat_dom"/>
</dbReference>
<feature type="compositionally biased region" description="Polar residues" evidence="5">
    <location>
        <begin position="157"/>
        <end position="166"/>
    </location>
</feature>
<reference evidence="8 9" key="1">
    <citation type="submission" date="2023-04" db="EMBL/GenBank/DDBJ databases">
        <title>Genome of Basidiobolus ranarum AG-B5.</title>
        <authorList>
            <person name="Stajich J.E."/>
            <person name="Carter-House D."/>
            <person name="Gryganskyi A."/>
        </authorList>
    </citation>
    <scope>NUCLEOTIDE SEQUENCE [LARGE SCALE GENOMIC DNA]</scope>
    <source>
        <strain evidence="8 9">AG-B5</strain>
    </source>
</reference>
<evidence type="ECO:0000313" key="8">
    <source>
        <dbReference type="EMBL" id="KAK9712882.1"/>
    </source>
</evidence>
<dbReference type="Pfam" id="PF13837">
    <property type="entry name" value="Myb_DNA-bind_4"/>
    <property type="match status" value="1"/>
</dbReference>
<dbReference type="InterPro" id="IPR008146">
    <property type="entry name" value="Gln_synth_cat_dom"/>
</dbReference>
<evidence type="ECO:0000256" key="5">
    <source>
        <dbReference type="SAM" id="MobiDB-lite"/>
    </source>
</evidence>
<dbReference type="PROSITE" id="PS51987">
    <property type="entry name" value="GS_CATALYTIC"/>
    <property type="match status" value="1"/>
</dbReference>
<dbReference type="InterPro" id="IPR036651">
    <property type="entry name" value="Gln_synt_N_sf"/>
</dbReference>
<dbReference type="Gene3D" id="3.30.590.10">
    <property type="entry name" value="Glutamine synthetase/guanido kinase, catalytic domain"/>
    <property type="match status" value="1"/>
</dbReference>
<name>A0ABR2W113_9FUNG</name>
<feature type="domain" description="GS catalytic" evidence="7">
    <location>
        <begin position="362"/>
        <end position="711"/>
    </location>
</feature>
<dbReference type="InterPro" id="IPR001005">
    <property type="entry name" value="SANT/Myb"/>
</dbReference>
<dbReference type="PANTHER" id="PTHR43785">
    <property type="entry name" value="GAMMA-GLUTAMYLPUTRESCINE SYNTHETASE"/>
    <property type="match status" value="1"/>
</dbReference>
<dbReference type="CDD" id="cd12203">
    <property type="entry name" value="GT1"/>
    <property type="match status" value="1"/>
</dbReference>
<gene>
    <name evidence="8" type="ORF">K7432_006858</name>
</gene>
<feature type="region of interest" description="Disordered" evidence="5">
    <location>
        <begin position="101"/>
        <end position="169"/>
    </location>
</feature>
<comment type="similarity">
    <text evidence="3 4">Belongs to the glutamine synthetase family.</text>
</comment>
<dbReference type="Pfam" id="PF00120">
    <property type="entry name" value="Gln-synt_C"/>
    <property type="match status" value="1"/>
</dbReference>
<organism evidence="8 9">
    <name type="scientific">Basidiobolus ranarum</name>
    <dbReference type="NCBI Taxonomy" id="34480"/>
    <lineage>
        <taxon>Eukaryota</taxon>
        <taxon>Fungi</taxon>
        <taxon>Fungi incertae sedis</taxon>
        <taxon>Zoopagomycota</taxon>
        <taxon>Entomophthoromycotina</taxon>
        <taxon>Basidiobolomycetes</taxon>
        <taxon>Basidiobolales</taxon>
        <taxon>Basidiobolaceae</taxon>
        <taxon>Basidiobolus</taxon>
    </lineage>
</organism>